<dbReference type="InterPro" id="IPR050109">
    <property type="entry name" value="HTH-type_TetR-like_transc_reg"/>
</dbReference>
<keyword evidence="1" id="KW-0805">Transcription regulation</keyword>
<evidence type="ECO:0000256" key="1">
    <source>
        <dbReference type="ARBA" id="ARBA00023015"/>
    </source>
</evidence>
<dbReference type="PROSITE" id="PS50977">
    <property type="entry name" value="HTH_TETR_2"/>
    <property type="match status" value="1"/>
</dbReference>
<dbReference type="InterPro" id="IPR001647">
    <property type="entry name" value="HTH_TetR"/>
</dbReference>
<evidence type="ECO:0000313" key="7">
    <source>
        <dbReference type="Proteomes" id="UP001597351"/>
    </source>
</evidence>
<gene>
    <name evidence="6" type="ORF">ACFSDE_10845</name>
</gene>
<dbReference type="Pfam" id="PF00440">
    <property type="entry name" value="TetR_N"/>
    <property type="match status" value="1"/>
</dbReference>
<dbReference type="PANTHER" id="PTHR30055">
    <property type="entry name" value="HTH-TYPE TRANSCRIPTIONAL REGULATOR RUTR"/>
    <property type="match status" value="1"/>
</dbReference>
<protein>
    <submittedName>
        <fullName evidence="6">TetR/AcrR family transcriptional regulator</fullName>
    </submittedName>
</protein>
<dbReference type="InterPro" id="IPR009057">
    <property type="entry name" value="Homeodomain-like_sf"/>
</dbReference>
<sequence length="209" mass="23024">MLGTPTSSRIAARREATQREILAAAWDAAREQGVAQLTLRDVAERVGMRPPSLYSHFASKHAIYDAMFGQGWAAYLEACRATRPSLPPEPRARLRAIAHQYFDYSVADPAWFQLLNQRLVPGFEPSAESYAPSLAVIEILREEMEEMGITDAAAMDLWVALVGGLVASQLANDPGGGRYRLLLDRAVEMYADHVGLPLGTTHRAEEENS</sequence>
<dbReference type="PANTHER" id="PTHR30055:SF234">
    <property type="entry name" value="HTH-TYPE TRANSCRIPTIONAL REGULATOR BETI"/>
    <property type="match status" value="1"/>
</dbReference>
<comment type="caution">
    <text evidence="6">The sequence shown here is derived from an EMBL/GenBank/DDBJ whole genome shotgun (WGS) entry which is preliminary data.</text>
</comment>
<evidence type="ECO:0000259" key="5">
    <source>
        <dbReference type="PROSITE" id="PS50977"/>
    </source>
</evidence>
<dbReference type="PRINTS" id="PR00455">
    <property type="entry name" value="HTHTETR"/>
</dbReference>
<evidence type="ECO:0000256" key="3">
    <source>
        <dbReference type="ARBA" id="ARBA00023163"/>
    </source>
</evidence>
<name>A0ABW4TMX8_9ACTN</name>
<dbReference type="Proteomes" id="UP001597351">
    <property type="component" value="Unassembled WGS sequence"/>
</dbReference>
<keyword evidence="7" id="KW-1185">Reference proteome</keyword>
<accession>A0ABW4TMX8</accession>
<dbReference type="RefSeq" id="WP_343918244.1">
    <property type="nucleotide sequence ID" value="NZ_BAAAJT010000002.1"/>
</dbReference>
<keyword evidence="3" id="KW-0804">Transcription</keyword>
<dbReference type="SUPFAM" id="SSF46689">
    <property type="entry name" value="Homeodomain-like"/>
    <property type="match status" value="1"/>
</dbReference>
<dbReference type="Gene3D" id="1.10.357.10">
    <property type="entry name" value="Tetracycline Repressor, domain 2"/>
    <property type="match status" value="1"/>
</dbReference>
<evidence type="ECO:0000256" key="2">
    <source>
        <dbReference type="ARBA" id="ARBA00023125"/>
    </source>
</evidence>
<dbReference type="EMBL" id="JBHUGD010000003">
    <property type="protein sequence ID" value="MFD1947290.1"/>
    <property type="molecule type" value="Genomic_DNA"/>
</dbReference>
<evidence type="ECO:0000256" key="4">
    <source>
        <dbReference type="PROSITE-ProRule" id="PRU00335"/>
    </source>
</evidence>
<proteinExistence type="predicted"/>
<reference evidence="7" key="1">
    <citation type="journal article" date="2019" name="Int. J. Syst. Evol. Microbiol.">
        <title>The Global Catalogue of Microorganisms (GCM) 10K type strain sequencing project: providing services to taxonomists for standard genome sequencing and annotation.</title>
        <authorList>
            <consortium name="The Broad Institute Genomics Platform"/>
            <consortium name="The Broad Institute Genome Sequencing Center for Infectious Disease"/>
            <person name="Wu L."/>
            <person name="Ma J."/>
        </authorList>
    </citation>
    <scope>NUCLEOTIDE SEQUENCE [LARGE SCALE GENOMIC DNA]</scope>
    <source>
        <strain evidence="7">CGMCC 1.12477</strain>
    </source>
</reference>
<organism evidence="6 7">
    <name type="scientific">Nocardioides aestuarii</name>
    <dbReference type="NCBI Taxonomy" id="252231"/>
    <lineage>
        <taxon>Bacteria</taxon>
        <taxon>Bacillati</taxon>
        <taxon>Actinomycetota</taxon>
        <taxon>Actinomycetes</taxon>
        <taxon>Propionibacteriales</taxon>
        <taxon>Nocardioidaceae</taxon>
        <taxon>Nocardioides</taxon>
    </lineage>
</organism>
<dbReference type="InterPro" id="IPR036271">
    <property type="entry name" value="Tet_transcr_reg_TetR-rel_C_sf"/>
</dbReference>
<evidence type="ECO:0000313" key="6">
    <source>
        <dbReference type="EMBL" id="MFD1947290.1"/>
    </source>
</evidence>
<dbReference type="SUPFAM" id="SSF48498">
    <property type="entry name" value="Tetracyclin repressor-like, C-terminal domain"/>
    <property type="match status" value="1"/>
</dbReference>
<keyword evidence="2 4" id="KW-0238">DNA-binding</keyword>
<feature type="domain" description="HTH tetR-type" evidence="5">
    <location>
        <begin position="15"/>
        <end position="75"/>
    </location>
</feature>
<feature type="DNA-binding region" description="H-T-H motif" evidence="4">
    <location>
        <begin position="38"/>
        <end position="57"/>
    </location>
</feature>